<dbReference type="Gene3D" id="3.40.50.1240">
    <property type="entry name" value="Phosphoglycerate mutase-like"/>
    <property type="match status" value="1"/>
</dbReference>
<dbReference type="PANTHER" id="PTHR48100">
    <property type="entry name" value="BROAD-SPECIFICITY PHOSPHATASE YOR283W-RELATED"/>
    <property type="match status" value="1"/>
</dbReference>
<organism evidence="1 2">
    <name type="scientific">Cytobacillus gottheilii</name>
    <dbReference type="NCBI Taxonomy" id="859144"/>
    <lineage>
        <taxon>Bacteria</taxon>
        <taxon>Bacillati</taxon>
        <taxon>Bacillota</taxon>
        <taxon>Bacilli</taxon>
        <taxon>Bacillales</taxon>
        <taxon>Bacillaceae</taxon>
        <taxon>Cytobacillus</taxon>
    </lineage>
</organism>
<name>A0ABX8FCF1_9BACI</name>
<keyword evidence="2" id="KW-1185">Reference proteome</keyword>
<protein>
    <submittedName>
        <fullName evidence="1">Histidine phosphatase family protein</fullName>
    </submittedName>
</protein>
<dbReference type="Pfam" id="PF00300">
    <property type="entry name" value="His_Phos_1"/>
    <property type="match status" value="1"/>
</dbReference>
<dbReference type="InterPro" id="IPR029033">
    <property type="entry name" value="His_PPase_superfam"/>
</dbReference>
<sequence length="185" mass="21528">METTTQLYLVRHAHSDYTPDELRRPLSVRGYADAVRVTEVLKGERIDYVYSSPYRRALQTVEGIAEYIGKEILIEENFKERTLSAHPLEDFQAAIAKVWSDEDFSWEGGESNRLAQHRGITVTKELLKRHPGQKVAVGTHGNLMALIMNYYHKDYSFDFWKRLDMPDIYKLTFSGEDLINIRKTQ</sequence>
<proteinExistence type="predicted"/>
<dbReference type="InterPro" id="IPR050275">
    <property type="entry name" value="PGM_Phosphatase"/>
</dbReference>
<dbReference type="PANTHER" id="PTHR48100:SF59">
    <property type="entry name" value="ADENOSYLCOBALAMIN_ALPHA-RIBAZOLE PHOSPHATASE"/>
    <property type="match status" value="1"/>
</dbReference>
<gene>
    <name evidence="1" type="ORF">J1899_01295</name>
</gene>
<dbReference type="SMART" id="SM00855">
    <property type="entry name" value="PGAM"/>
    <property type="match status" value="1"/>
</dbReference>
<accession>A0ABX8FCF1</accession>
<dbReference type="CDD" id="cd07067">
    <property type="entry name" value="HP_PGM_like"/>
    <property type="match status" value="1"/>
</dbReference>
<reference evidence="1 2" key="1">
    <citation type="submission" date="2021-03" db="EMBL/GenBank/DDBJ databases">
        <title>The first data on the complete genome of the tetrodotoxin-producing bacterium.</title>
        <authorList>
            <person name="Melnikova D.I."/>
            <person name="Nijland R."/>
            <person name="Magarlamov T.Y."/>
        </authorList>
    </citation>
    <scope>NUCLEOTIDE SEQUENCE [LARGE SCALE GENOMIC DNA]</scope>
    <source>
        <strain evidence="1 2">1839</strain>
    </source>
</reference>
<dbReference type="SUPFAM" id="SSF53254">
    <property type="entry name" value="Phosphoglycerate mutase-like"/>
    <property type="match status" value="1"/>
</dbReference>
<evidence type="ECO:0000313" key="1">
    <source>
        <dbReference type="EMBL" id="QVY61800.1"/>
    </source>
</evidence>
<dbReference type="RefSeq" id="WP_214476991.1">
    <property type="nucleotide sequence ID" value="NZ_CANKUS010000009.1"/>
</dbReference>
<dbReference type="InterPro" id="IPR013078">
    <property type="entry name" value="His_Pase_superF_clade-1"/>
</dbReference>
<dbReference type="EMBL" id="CP071709">
    <property type="protein sequence ID" value="QVY61800.1"/>
    <property type="molecule type" value="Genomic_DNA"/>
</dbReference>
<dbReference type="Proteomes" id="UP000679247">
    <property type="component" value="Chromosome"/>
</dbReference>
<evidence type="ECO:0000313" key="2">
    <source>
        <dbReference type="Proteomes" id="UP000679247"/>
    </source>
</evidence>